<dbReference type="AlphaFoldDB" id="A0A1W4XUB7"/>
<feature type="domain" description="MIF4G" evidence="12">
    <location>
        <begin position="76"/>
        <end position="318"/>
    </location>
</feature>
<keyword evidence="13" id="KW-1185">Reference proteome</keyword>
<feature type="compositionally biased region" description="Basic and acidic residues" evidence="11">
    <location>
        <begin position="24"/>
        <end position="33"/>
    </location>
</feature>
<keyword evidence="6" id="KW-0175">Coiled coil</keyword>
<dbReference type="InterPro" id="IPR016024">
    <property type="entry name" value="ARM-type_fold"/>
</dbReference>
<dbReference type="Gene3D" id="6.10.250.770">
    <property type="match status" value="1"/>
</dbReference>
<dbReference type="FunFam" id="1.25.40.180:FF:000023">
    <property type="entry name" value="regulator of nonsense transcripts 2 isoform X1"/>
    <property type="match status" value="1"/>
</dbReference>
<feature type="compositionally biased region" description="Polar residues" evidence="11">
    <location>
        <begin position="1104"/>
        <end position="1116"/>
    </location>
</feature>
<dbReference type="FunFam" id="1.25.40.180:FF:000014">
    <property type="entry name" value="Putative regulator of nonsense transcripts 2"/>
    <property type="match status" value="1"/>
</dbReference>
<evidence type="ECO:0000256" key="7">
    <source>
        <dbReference type="ARBA" id="ARBA00023161"/>
    </source>
</evidence>
<dbReference type="PANTHER" id="PTHR12839">
    <property type="entry name" value="NONSENSE-MEDIATED MRNA DECAY PROTEIN 2 UP-FRAMESHIFT SUPPRESSOR 2"/>
    <property type="match status" value="1"/>
</dbReference>
<dbReference type="SMART" id="SM00543">
    <property type="entry name" value="MIF4G"/>
    <property type="match status" value="3"/>
</dbReference>
<dbReference type="InterPro" id="IPR039762">
    <property type="entry name" value="Nmd2/UPF2"/>
</dbReference>
<dbReference type="Gene3D" id="1.25.40.180">
    <property type="match status" value="3"/>
</dbReference>
<dbReference type="GeneID" id="108744682"/>
<dbReference type="GO" id="GO:0035145">
    <property type="term" value="C:exon-exon junction complex"/>
    <property type="evidence" value="ECO:0007669"/>
    <property type="project" value="TreeGrafter"/>
</dbReference>
<dbReference type="STRING" id="224129.A0A1W4XUB7"/>
<dbReference type="RefSeq" id="XP_018336068.1">
    <property type="nucleotide sequence ID" value="XM_018480566.1"/>
</dbReference>
<evidence type="ECO:0000256" key="2">
    <source>
        <dbReference type="ARBA" id="ARBA00022490"/>
    </source>
</evidence>
<dbReference type="Pfam" id="PF02854">
    <property type="entry name" value="MIF4G"/>
    <property type="match status" value="3"/>
</dbReference>
<evidence type="ECO:0000313" key="13">
    <source>
        <dbReference type="Proteomes" id="UP000192223"/>
    </source>
</evidence>
<protein>
    <recommendedName>
        <fullName evidence="9">Regulator of nonsense transcripts 2</fullName>
    </recommendedName>
    <alternativeName>
        <fullName evidence="10">Up-frameshift suppressor 2 homolog</fullName>
    </alternativeName>
</protein>
<evidence type="ECO:0000313" key="14">
    <source>
        <dbReference type="RefSeq" id="XP_018336068.1"/>
    </source>
</evidence>
<dbReference type="InterPro" id="IPR007193">
    <property type="entry name" value="Upf2/Nmd2_C"/>
</dbReference>
<feature type="domain" description="MIF4G" evidence="12">
    <location>
        <begin position="661"/>
        <end position="870"/>
    </location>
</feature>
<gene>
    <name evidence="14" type="primary">LOC108744682</name>
</gene>
<evidence type="ECO:0000256" key="11">
    <source>
        <dbReference type="SAM" id="MobiDB-lite"/>
    </source>
</evidence>
<feature type="region of interest" description="Disordered" evidence="11">
    <location>
        <begin position="1"/>
        <end position="33"/>
    </location>
</feature>
<evidence type="ECO:0000256" key="5">
    <source>
        <dbReference type="ARBA" id="ARBA00022884"/>
    </source>
</evidence>
<dbReference type="Proteomes" id="UP000192223">
    <property type="component" value="Unplaced"/>
</dbReference>
<dbReference type="CTD" id="26019"/>
<dbReference type="GO" id="GO:0000184">
    <property type="term" value="P:nuclear-transcribed mRNA catabolic process, nonsense-mediated decay"/>
    <property type="evidence" value="ECO:0007669"/>
    <property type="project" value="UniProtKB-KW"/>
</dbReference>
<dbReference type="InParanoid" id="A0A1W4XUB7"/>
<evidence type="ECO:0000256" key="9">
    <source>
        <dbReference type="ARBA" id="ARBA00068726"/>
    </source>
</evidence>
<dbReference type="GO" id="GO:0003723">
    <property type="term" value="F:RNA binding"/>
    <property type="evidence" value="ECO:0007669"/>
    <property type="project" value="UniProtKB-KW"/>
</dbReference>
<name>A0A1W4XUB7_AGRPL</name>
<dbReference type="PANTHER" id="PTHR12839:SF7">
    <property type="entry name" value="REGULATOR OF NONSENSE TRANSCRIPTS 2"/>
    <property type="match status" value="1"/>
</dbReference>
<accession>A0A1W4XUB7</accession>
<dbReference type="SUPFAM" id="SSF48371">
    <property type="entry name" value="ARM repeat"/>
    <property type="match status" value="3"/>
</dbReference>
<keyword evidence="2" id="KW-0963">Cytoplasm</keyword>
<dbReference type="GO" id="GO:0048471">
    <property type="term" value="C:perinuclear region of cytoplasm"/>
    <property type="evidence" value="ECO:0007669"/>
    <property type="project" value="UniProtKB-SubCell"/>
</dbReference>
<dbReference type="InterPro" id="IPR003890">
    <property type="entry name" value="MIF4G-like_typ-3"/>
</dbReference>
<evidence type="ECO:0000256" key="4">
    <source>
        <dbReference type="ARBA" id="ARBA00022737"/>
    </source>
</evidence>
<reference evidence="14" key="1">
    <citation type="submission" date="2025-08" db="UniProtKB">
        <authorList>
            <consortium name="RefSeq"/>
        </authorList>
    </citation>
    <scope>IDENTIFICATION</scope>
    <source>
        <tissue evidence="14">Entire body</tissue>
    </source>
</reference>
<evidence type="ECO:0000256" key="8">
    <source>
        <dbReference type="ARBA" id="ARBA00059351"/>
    </source>
</evidence>
<keyword evidence="7" id="KW-0866">Nonsense-mediated mRNA decay</keyword>
<evidence type="ECO:0000256" key="10">
    <source>
        <dbReference type="ARBA" id="ARBA00080859"/>
    </source>
</evidence>
<feature type="compositionally biased region" description="Acidic residues" evidence="11">
    <location>
        <begin position="413"/>
        <end position="435"/>
    </location>
</feature>
<keyword evidence="5" id="KW-0694">RNA-binding</keyword>
<feature type="compositionally biased region" description="Acidic residues" evidence="11">
    <location>
        <begin position="915"/>
        <end position="927"/>
    </location>
</feature>
<organism evidence="13 14">
    <name type="scientific">Agrilus planipennis</name>
    <name type="common">Emerald ash borer</name>
    <name type="synonym">Agrilus marcopoli</name>
    <dbReference type="NCBI Taxonomy" id="224129"/>
    <lineage>
        <taxon>Eukaryota</taxon>
        <taxon>Metazoa</taxon>
        <taxon>Ecdysozoa</taxon>
        <taxon>Arthropoda</taxon>
        <taxon>Hexapoda</taxon>
        <taxon>Insecta</taxon>
        <taxon>Pterygota</taxon>
        <taxon>Neoptera</taxon>
        <taxon>Endopterygota</taxon>
        <taxon>Coleoptera</taxon>
        <taxon>Polyphaga</taxon>
        <taxon>Elateriformia</taxon>
        <taxon>Buprestoidea</taxon>
        <taxon>Buprestidae</taxon>
        <taxon>Agrilinae</taxon>
        <taxon>Agrilus</taxon>
    </lineage>
</organism>
<feature type="region of interest" description="Disordered" evidence="11">
    <location>
        <begin position="396"/>
        <end position="435"/>
    </location>
</feature>
<dbReference type="KEGG" id="apln:108744682"/>
<proteinExistence type="predicted"/>
<evidence type="ECO:0000256" key="3">
    <source>
        <dbReference type="ARBA" id="ARBA00022553"/>
    </source>
</evidence>
<comment type="subcellular location">
    <subcellularLocation>
        <location evidence="1">Cytoplasm</location>
        <location evidence="1">Perinuclear region</location>
    </subcellularLocation>
</comment>
<dbReference type="OrthoDB" id="27832at2759"/>
<keyword evidence="4" id="KW-0677">Repeat</keyword>
<dbReference type="FunFam" id="1.25.40.180:FF:000015">
    <property type="entry name" value="regulator of nonsense transcripts 2 isoform X1"/>
    <property type="match status" value="1"/>
</dbReference>
<feature type="region of interest" description="Disordered" evidence="11">
    <location>
        <begin position="915"/>
        <end position="979"/>
    </location>
</feature>
<evidence type="ECO:0000259" key="12">
    <source>
        <dbReference type="SMART" id="SM00543"/>
    </source>
</evidence>
<evidence type="ECO:0000256" key="1">
    <source>
        <dbReference type="ARBA" id="ARBA00004556"/>
    </source>
</evidence>
<dbReference type="Gene3D" id="4.10.80.160">
    <property type="match status" value="1"/>
</dbReference>
<feature type="domain" description="MIF4G" evidence="12">
    <location>
        <begin position="457"/>
        <end position="646"/>
    </location>
</feature>
<feature type="region of interest" description="Disordered" evidence="11">
    <location>
        <begin position="1103"/>
        <end position="1141"/>
    </location>
</feature>
<dbReference type="Pfam" id="PF04050">
    <property type="entry name" value="Upf2"/>
    <property type="match status" value="1"/>
</dbReference>
<dbReference type="GO" id="GO:0005829">
    <property type="term" value="C:cytosol"/>
    <property type="evidence" value="ECO:0007669"/>
    <property type="project" value="UniProtKB-ARBA"/>
</dbReference>
<dbReference type="FunCoup" id="A0A1W4XUB7">
    <property type="interactions" value="2502"/>
</dbReference>
<keyword evidence="3" id="KW-0597">Phosphoprotein</keyword>
<sequence>MLGDDTKEDVDQGVQNDQQDDDENKDKEKEEKNIIESYIKETEERLQKRNELRNLNLNAQNTRPTESYFSKLDSNLKKNTTFVKKIKNFSASQVDTYIKDMNGLNLTKYISEIATAIVDAKLKMTDVPAAIKLCSTLHQIYAEFSQHLFENWQKTLSFKSGEKIANPSKLRVDLRFYAELVSAGLFNNKNAFSLLGNVLTFLINMDKEEHLNLNIILSFCKHCGEDYAGLIPRKIRELSEKYNLTTPRSTFLSPEKQQNVKVLLKDYYGSLSKHLIKDHNEVRQFEKQNKRILHTKGELSQERKDKLDSLLVSFEKLSNSTQSLAEVLDEELPILQVDNHQNEDEHMVITGTGIDADEIASKVATIENIWGDIETQRFYCELPELQAFLPTSYLQKDKDKEKSDTPPPTGDTVTEEALDSEIPAEELEDDGKSEEPLIEEEVEDNSSITVNNKIVLDAFLNNLPNCVNREMIDNAAIDFLVTLNNKHNRRKLVRALFGVNRTRLDLLPFYARFVAILYPALPEVGNELCQMLRQDFKYQVRKKDQINIESKIKVVRFIGELVKFKLYSKLDALYCLKVLLYDFSHHHIEMACNLLEVCGRYLYCNPDSYQRTKVYLEQMMRKKAVMALDSRYVTQIENAYYYVNPPDVTPVAKKERPVMHQFIRKLLYQDLQKNNIDKILRLMRKLDWNNEDVSAYAVKCLTGAHNMKYYNIRCLANLLSGLVAYQEEIGTRVVDGVLEDIRLGMEVNLPKFNQRRVAQVKYLGELYNYRMVESADIFKVLYSLITFGVTMDPNNPSPLDPTDHLFRIRLACVLLETCGTYFSSGNSKKRLDYYLVFLQAYYWFKKSMLEIMPPFLEHMFKETLQTLRPKLKLFQSYEEAQVEVNNIRTTLGIENLTSTMKDENHPEGVLENITETDNEDIGDDEISEGLAGPVTDETATEDETVDHTQGSDEEGSQYVSEFEQETPSENLAIPSGPKKVECPEDEEFLNALDKMVSENIQERLREPVKATNMDISVPMMLKSNKKTFDPLQESNENEQKTMGFVLMLRKGNKQQYKTFEADINSELAQNLRDQEVAQREEKERVKQLTLNITERFEEEDYQEMLQQQNKPSMQNLNRERKKYQHPKGAPDADLIFGKKLR</sequence>
<comment type="function">
    <text evidence="8">Involved in nonsense-mediated decay (NMD) of mRNAs containing premature stop codons by associating with the nuclear exon junction complex (EJC). Recruited by UPF3B associated with the EJC core at the cytoplasmic side of the nuclear envelope and the subsequent formation of an UPF1-UPF2-UPF3 surveillance complex (including UPF1 bound to release factors at the stalled ribosome) is believed to activate NMD. In cooperation with UPF3B stimulates both ATPase and RNA helicase activities of UPF1. Binds spliced mRNA.</text>
</comment>
<evidence type="ECO:0000256" key="6">
    <source>
        <dbReference type="ARBA" id="ARBA00023054"/>
    </source>
</evidence>